<keyword evidence="2" id="KW-0436">Ligase</keyword>
<keyword evidence="3" id="KW-1185">Reference proteome</keyword>
<dbReference type="GO" id="GO:0016874">
    <property type="term" value="F:ligase activity"/>
    <property type="evidence" value="ECO:0007669"/>
    <property type="project" value="UniProtKB-KW"/>
</dbReference>
<comment type="caution">
    <text evidence="2">The sequence shown here is derived from an EMBL/GenBank/DDBJ whole genome shotgun (WGS) entry which is preliminary data.</text>
</comment>
<feature type="region of interest" description="Disordered" evidence="1">
    <location>
        <begin position="28"/>
        <end position="52"/>
    </location>
</feature>
<dbReference type="Proteomes" id="UP001228049">
    <property type="component" value="Unassembled WGS sequence"/>
</dbReference>
<evidence type="ECO:0000256" key="1">
    <source>
        <dbReference type="SAM" id="MobiDB-lite"/>
    </source>
</evidence>
<organism evidence="2 3">
    <name type="scientific">Dissostichus eleginoides</name>
    <name type="common">Patagonian toothfish</name>
    <name type="synonym">Dissostichus amissus</name>
    <dbReference type="NCBI Taxonomy" id="100907"/>
    <lineage>
        <taxon>Eukaryota</taxon>
        <taxon>Metazoa</taxon>
        <taxon>Chordata</taxon>
        <taxon>Craniata</taxon>
        <taxon>Vertebrata</taxon>
        <taxon>Euteleostomi</taxon>
        <taxon>Actinopterygii</taxon>
        <taxon>Neopterygii</taxon>
        <taxon>Teleostei</taxon>
        <taxon>Neoteleostei</taxon>
        <taxon>Acanthomorphata</taxon>
        <taxon>Eupercaria</taxon>
        <taxon>Perciformes</taxon>
        <taxon>Notothenioidei</taxon>
        <taxon>Nototheniidae</taxon>
        <taxon>Dissostichus</taxon>
    </lineage>
</organism>
<dbReference type="AlphaFoldDB" id="A0AAD9CEZ6"/>
<feature type="compositionally biased region" description="Polar residues" evidence="1">
    <location>
        <begin position="28"/>
        <end position="39"/>
    </location>
</feature>
<sequence>PAAVGNCENKDKGENYHIQVAQSASIPQHASGMYNWTASKDNKRKRNDVSSQ</sequence>
<accession>A0AAD9CEZ6</accession>
<reference evidence="2" key="1">
    <citation type="submission" date="2023-04" db="EMBL/GenBank/DDBJ databases">
        <title>Chromosome-level genome of Chaenocephalus aceratus.</title>
        <authorList>
            <person name="Park H."/>
        </authorList>
    </citation>
    <scope>NUCLEOTIDE SEQUENCE</scope>
    <source>
        <strain evidence="2">DE</strain>
        <tissue evidence="2">Muscle</tissue>
    </source>
</reference>
<name>A0AAD9CEZ6_DISEL</name>
<protein>
    <submittedName>
        <fullName evidence="2">Proline--tRNA ligase</fullName>
    </submittedName>
</protein>
<evidence type="ECO:0000313" key="2">
    <source>
        <dbReference type="EMBL" id="KAK1899476.1"/>
    </source>
</evidence>
<dbReference type="EMBL" id="JASDAP010000007">
    <property type="protein sequence ID" value="KAK1899476.1"/>
    <property type="molecule type" value="Genomic_DNA"/>
</dbReference>
<feature type="non-terminal residue" evidence="2">
    <location>
        <position position="1"/>
    </location>
</feature>
<proteinExistence type="predicted"/>
<gene>
    <name evidence="2" type="ORF">KUDE01_000267</name>
</gene>
<evidence type="ECO:0000313" key="3">
    <source>
        <dbReference type="Proteomes" id="UP001228049"/>
    </source>
</evidence>